<dbReference type="RefSeq" id="XP_015410786.1">
    <property type="nucleotide sequence ID" value="XM_015547013.1"/>
</dbReference>
<proteinExistence type="predicted"/>
<dbReference type="STRING" id="1509407.A0A0L1JES4"/>
<reference evidence="2 3" key="1">
    <citation type="submission" date="2014-06" db="EMBL/GenBank/DDBJ databases">
        <title>The Genome of the Aflatoxigenic Filamentous Fungus Aspergillus nomius.</title>
        <authorList>
            <person name="Moore M.G."/>
            <person name="Shannon B.M."/>
            <person name="Brian M.M."/>
        </authorList>
    </citation>
    <scope>NUCLEOTIDE SEQUENCE [LARGE SCALE GENOMIC DNA]</scope>
    <source>
        <strain evidence="2 3">NRRL 13137</strain>
    </source>
</reference>
<dbReference type="EMBL" id="JNOM01000023">
    <property type="protein sequence ID" value="KNG89863.1"/>
    <property type="molecule type" value="Genomic_DNA"/>
</dbReference>
<dbReference type="Pfam" id="PF07714">
    <property type="entry name" value="PK_Tyr_Ser-Thr"/>
    <property type="match status" value="1"/>
</dbReference>
<dbReference type="PROSITE" id="PS50011">
    <property type="entry name" value="PROTEIN_KINASE_DOM"/>
    <property type="match status" value="1"/>
</dbReference>
<dbReference type="SUPFAM" id="SSF56112">
    <property type="entry name" value="Protein kinase-like (PK-like)"/>
    <property type="match status" value="1"/>
</dbReference>
<dbReference type="Proteomes" id="UP000037505">
    <property type="component" value="Unassembled WGS sequence"/>
</dbReference>
<keyword evidence="3" id="KW-1185">Reference proteome</keyword>
<dbReference type="GeneID" id="26803560"/>
<sequence>MWLFCCKNQVGRNVEQPNQQNIIGVGQFTVVHRLNNSIVRKVPVDKADIYNTRAVEIEAQVYRHLGRHKRIARCLQCSEDYIDLRYEAKGDLESYLSHHCVSDRFRYRMARQAVKAVIFIHGKGVIHSDLSARQYLVDKRYSARLSDFGGSSLQGSDAIIMENATHFLPRDEDAPNTVQSDIFALGSTLYEILVGRKPYEGLEDEKIQQLYLNKTFPSLDEIRSVSWRTIILKCWMSEYKVASDILKDVTIPPLISHIFSWRNSRTIRTN</sequence>
<dbReference type="OrthoDB" id="1668230at2759"/>
<organism evidence="2 3">
    <name type="scientific">Aspergillus nomiae NRRL (strain ATCC 15546 / NRRL 13137 / CBS 260.88 / M93)</name>
    <dbReference type="NCBI Taxonomy" id="1509407"/>
    <lineage>
        <taxon>Eukaryota</taxon>
        <taxon>Fungi</taxon>
        <taxon>Dikarya</taxon>
        <taxon>Ascomycota</taxon>
        <taxon>Pezizomycotina</taxon>
        <taxon>Eurotiomycetes</taxon>
        <taxon>Eurotiomycetidae</taxon>
        <taxon>Eurotiales</taxon>
        <taxon>Aspergillaceae</taxon>
        <taxon>Aspergillus</taxon>
        <taxon>Aspergillus subgen. Circumdati</taxon>
    </lineage>
</organism>
<dbReference type="InterPro" id="IPR000719">
    <property type="entry name" value="Prot_kinase_dom"/>
</dbReference>
<evidence type="ECO:0000313" key="2">
    <source>
        <dbReference type="EMBL" id="KNG89863.1"/>
    </source>
</evidence>
<evidence type="ECO:0000313" key="3">
    <source>
        <dbReference type="Proteomes" id="UP000037505"/>
    </source>
</evidence>
<dbReference type="Gene3D" id="1.10.510.10">
    <property type="entry name" value="Transferase(Phosphotransferase) domain 1"/>
    <property type="match status" value="1"/>
</dbReference>
<name>A0A0L1JES4_ASPN3</name>
<accession>A0A0L1JES4</accession>
<dbReference type="InterPro" id="IPR001245">
    <property type="entry name" value="Ser-Thr/Tyr_kinase_cat_dom"/>
</dbReference>
<dbReference type="InterPro" id="IPR011009">
    <property type="entry name" value="Kinase-like_dom_sf"/>
</dbReference>
<gene>
    <name evidence="2" type="ORF">ANOM_001756</name>
</gene>
<feature type="domain" description="Protein kinase" evidence="1">
    <location>
        <begin position="17"/>
        <end position="260"/>
    </location>
</feature>
<dbReference type="AlphaFoldDB" id="A0A0L1JES4"/>
<dbReference type="InterPro" id="IPR051681">
    <property type="entry name" value="Ser/Thr_Kinases-Pseudokinases"/>
</dbReference>
<dbReference type="GO" id="GO:0005524">
    <property type="term" value="F:ATP binding"/>
    <property type="evidence" value="ECO:0007669"/>
    <property type="project" value="InterPro"/>
</dbReference>
<dbReference type="PANTHER" id="PTHR44329">
    <property type="entry name" value="SERINE/THREONINE-PROTEIN KINASE TNNI3K-RELATED"/>
    <property type="match status" value="1"/>
</dbReference>
<evidence type="ECO:0000259" key="1">
    <source>
        <dbReference type="PROSITE" id="PS50011"/>
    </source>
</evidence>
<protein>
    <recommendedName>
        <fullName evidence="1">Protein kinase domain-containing protein</fullName>
    </recommendedName>
</protein>
<comment type="caution">
    <text evidence="2">The sequence shown here is derived from an EMBL/GenBank/DDBJ whole genome shotgun (WGS) entry which is preliminary data.</text>
</comment>
<dbReference type="GO" id="GO:0004674">
    <property type="term" value="F:protein serine/threonine kinase activity"/>
    <property type="evidence" value="ECO:0007669"/>
    <property type="project" value="TreeGrafter"/>
</dbReference>